<dbReference type="GeneID" id="78200154"/>
<accession>A0A923RKK6</accession>
<evidence type="ECO:0000259" key="1">
    <source>
        <dbReference type="Pfam" id="PF20037"/>
    </source>
</evidence>
<proteinExistence type="predicted"/>
<gene>
    <name evidence="2" type="ORF">H8S44_00815</name>
</gene>
<dbReference type="Proteomes" id="UP000649345">
    <property type="component" value="Unassembled WGS sequence"/>
</dbReference>
<sequence length="54" mass="5969">MANKEKRFETIYTQGTSLSIVVDTETGVNYLVHDTGITPLLDKNGTVVITEINK</sequence>
<organism evidence="2 3">
    <name type="scientific">Anaerosacchariphilus hominis</name>
    <dbReference type="NCBI Taxonomy" id="2763017"/>
    <lineage>
        <taxon>Bacteria</taxon>
        <taxon>Bacillati</taxon>
        <taxon>Bacillota</taxon>
        <taxon>Clostridia</taxon>
        <taxon>Lachnospirales</taxon>
        <taxon>Lachnospiraceae</taxon>
        <taxon>Anaerosacchariphilus</taxon>
    </lineage>
</organism>
<feature type="domain" description="DUF6440" evidence="1">
    <location>
        <begin position="7"/>
        <end position="50"/>
    </location>
</feature>
<keyword evidence="3" id="KW-1185">Reference proteome</keyword>
<name>A0A923RKK6_9FIRM</name>
<protein>
    <submittedName>
        <fullName evidence="2">Xylan 1,4-beta-xylosidase</fullName>
    </submittedName>
</protein>
<dbReference type="EMBL" id="JACOOR010000001">
    <property type="protein sequence ID" value="MBC5658327.1"/>
    <property type="molecule type" value="Genomic_DNA"/>
</dbReference>
<evidence type="ECO:0000313" key="3">
    <source>
        <dbReference type="Proteomes" id="UP000649345"/>
    </source>
</evidence>
<reference evidence="2" key="1">
    <citation type="submission" date="2020-08" db="EMBL/GenBank/DDBJ databases">
        <title>Genome public.</title>
        <authorList>
            <person name="Liu C."/>
            <person name="Sun Q."/>
        </authorList>
    </citation>
    <scope>NUCLEOTIDE SEQUENCE</scope>
    <source>
        <strain evidence="2">NSJ-68</strain>
    </source>
</reference>
<dbReference type="RefSeq" id="WP_117497604.1">
    <property type="nucleotide sequence ID" value="NZ_JACOOR010000001.1"/>
</dbReference>
<dbReference type="AlphaFoldDB" id="A0A923RKK6"/>
<dbReference type="InterPro" id="IPR045515">
    <property type="entry name" value="DUF6440"/>
</dbReference>
<evidence type="ECO:0000313" key="2">
    <source>
        <dbReference type="EMBL" id="MBC5658327.1"/>
    </source>
</evidence>
<dbReference type="Pfam" id="PF20037">
    <property type="entry name" value="DUF6440"/>
    <property type="match status" value="1"/>
</dbReference>
<comment type="caution">
    <text evidence="2">The sequence shown here is derived from an EMBL/GenBank/DDBJ whole genome shotgun (WGS) entry which is preliminary data.</text>
</comment>